<dbReference type="InterPro" id="IPR036770">
    <property type="entry name" value="Ankyrin_rpt-contain_sf"/>
</dbReference>
<feature type="compositionally biased region" description="Basic and acidic residues" evidence="3">
    <location>
        <begin position="189"/>
        <end position="238"/>
    </location>
</feature>
<keyword evidence="1" id="KW-0677">Repeat</keyword>
<evidence type="ECO:0000256" key="2">
    <source>
        <dbReference type="ARBA" id="ARBA00023043"/>
    </source>
</evidence>
<dbReference type="EMBL" id="CAIIXF020000007">
    <property type="protein sequence ID" value="CAH1788123.1"/>
    <property type="molecule type" value="Genomic_DNA"/>
</dbReference>
<dbReference type="Pfam" id="PF12796">
    <property type="entry name" value="Ank_2"/>
    <property type="match status" value="2"/>
</dbReference>
<name>A0A8J1Y475_OWEFU</name>
<feature type="compositionally biased region" description="Low complexity" evidence="3">
    <location>
        <begin position="297"/>
        <end position="321"/>
    </location>
</feature>
<dbReference type="Proteomes" id="UP000749559">
    <property type="component" value="Unassembled WGS sequence"/>
</dbReference>
<dbReference type="Gene3D" id="1.25.40.20">
    <property type="entry name" value="Ankyrin repeat-containing domain"/>
    <property type="match status" value="1"/>
</dbReference>
<sequence length="588" mass="66339">MAAMGRLIHKIIAKLWHGERRHSQSDADEYYMRQCMSDDDLNKMYREYGDDDINHPTPATWSYHHFNQYSYDAEFHPFDADDMERDILNDYHNRRSPRRYEDDESETSSDEPDESSANAVYSGNTPSDDSSSPGDIPHAKGIKRSTSDPNLIVPHVNIPRPILKATPAKDDIKRFLLKDKLLASRKRERSGGKKNRVESKERDIGTKDKNTGKKEKKDKSKKSRDLWQHKPSKDERQQSRSRKHREKTKTRDNKTGITHPGEIPSINFRSDKFDDICKWLRNTQEALAQTVADQARSDNSASTSSTSGSGTTSASGKSSDSCFVDGPAEKRKPKAKASRPSRLESIDSCFEEIVLSPEDKKISIARCCTAVKRDDIRTVMFQILGGCNINGTSKNGERPLLLAARYGRDEIARILLDHDCDQNARDADGNNALHEAVEKADTTMVQLLLEGNISVNMPNIRGETPLCIATKYDYELITRMIIEAGAHIDSNDNHVQDPFMVAVQNGSDDVARLLMTLHCNVNKTSSDGKTALYHILHGPTRAKPELIQMMLHEGYDATKDKELLSHKDSKLFETIGGTLHRKLLKSCR</sequence>
<dbReference type="PANTHER" id="PTHR24173:SF74">
    <property type="entry name" value="ANKYRIN REPEAT DOMAIN-CONTAINING PROTEIN 16"/>
    <property type="match status" value="1"/>
</dbReference>
<feature type="region of interest" description="Disordered" evidence="3">
    <location>
        <begin position="290"/>
        <end position="341"/>
    </location>
</feature>
<evidence type="ECO:0000256" key="1">
    <source>
        <dbReference type="ARBA" id="ARBA00022737"/>
    </source>
</evidence>
<dbReference type="AlphaFoldDB" id="A0A8J1Y475"/>
<feature type="region of interest" description="Disordered" evidence="3">
    <location>
        <begin position="93"/>
        <end position="154"/>
    </location>
</feature>
<dbReference type="InterPro" id="IPR002110">
    <property type="entry name" value="Ankyrin_rpt"/>
</dbReference>
<dbReference type="PROSITE" id="PS50088">
    <property type="entry name" value="ANK_REPEAT"/>
    <property type="match status" value="3"/>
</dbReference>
<protein>
    <submittedName>
        <fullName evidence="4">Uncharacterized protein</fullName>
    </submittedName>
</protein>
<evidence type="ECO:0000313" key="4">
    <source>
        <dbReference type="EMBL" id="CAH1788123.1"/>
    </source>
</evidence>
<feature type="compositionally biased region" description="Acidic residues" evidence="3">
    <location>
        <begin position="102"/>
        <end position="114"/>
    </location>
</feature>
<gene>
    <name evidence="4" type="ORF">OFUS_LOCUS13713</name>
</gene>
<keyword evidence="2" id="KW-0040">ANK repeat</keyword>
<evidence type="ECO:0000313" key="5">
    <source>
        <dbReference type="Proteomes" id="UP000749559"/>
    </source>
</evidence>
<feature type="region of interest" description="Disordered" evidence="3">
    <location>
        <begin position="186"/>
        <end position="266"/>
    </location>
</feature>
<proteinExistence type="predicted"/>
<evidence type="ECO:0000256" key="3">
    <source>
        <dbReference type="SAM" id="MobiDB-lite"/>
    </source>
</evidence>
<dbReference type="SMART" id="SM00248">
    <property type="entry name" value="ANK"/>
    <property type="match status" value="5"/>
</dbReference>
<dbReference type="OrthoDB" id="6109495at2759"/>
<dbReference type="SUPFAM" id="SSF48403">
    <property type="entry name" value="Ankyrin repeat"/>
    <property type="match status" value="1"/>
</dbReference>
<dbReference type="PROSITE" id="PS50297">
    <property type="entry name" value="ANK_REP_REGION"/>
    <property type="match status" value="3"/>
</dbReference>
<dbReference type="PANTHER" id="PTHR24173">
    <property type="entry name" value="ANKYRIN REPEAT CONTAINING"/>
    <property type="match status" value="1"/>
</dbReference>
<reference evidence="4" key="1">
    <citation type="submission" date="2022-03" db="EMBL/GenBank/DDBJ databases">
        <authorList>
            <person name="Martin C."/>
        </authorList>
    </citation>
    <scope>NUCLEOTIDE SEQUENCE</scope>
</reference>
<accession>A0A8J1Y475</accession>
<organism evidence="4 5">
    <name type="scientific">Owenia fusiformis</name>
    <name type="common">Polychaete worm</name>
    <dbReference type="NCBI Taxonomy" id="6347"/>
    <lineage>
        <taxon>Eukaryota</taxon>
        <taxon>Metazoa</taxon>
        <taxon>Spiralia</taxon>
        <taxon>Lophotrochozoa</taxon>
        <taxon>Annelida</taxon>
        <taxon>Polychaeta</taxon>
        <taxon>Sedentaria</taxon>
        <taxon>Canalipalpata</taxon>
        <taxon>Sabellida</taxon>
        <taxon>Oweniida</taxon>
        <taxon>Oweniidae</taxon>
        <taxon>Owenia</taxon>
    </lineage>
</organism>
<feature type="compositionally biased region" description="Basic residues" evidence="3">
    <location>
        <begin position="239"/>
        <end position="248"/>
    </location>
</feature>
<comment type="caution">
    <text evidence="4">The sequence shown here is derived from an EMBL/GenBank/DDBJ whole genome shotgun (WGS) entry which is preliminary data.</text>
</comment>
<keyword evidence="5" id="KW-1185">Reference proteome</keyword>